<keyword evidence="2" id="KW-0472">Membrane</keyword>
<evidence type="ECO:0000313" key="4">
    <source>
        <dbReference type="Proteomes" id="UP000053820"/>
    </source>
</evidence>
<protein>
    <submittedName>
        <fullName evidence="3">Uncharacterized protein</fullName>
    </submittedName>
</protein>
<evidence type="ECO:0000256" key="1">
    <source>
        <dbReference type="SAM" id="MobiDB-lite"/>
    </source>
</evidence>
<dbReference type="HOGENOM" id="CLU_014826_0_0_1"/>
<accession>A0A0C9WGD1</accession>
<dbReference type="EMBL" id="KN839844">
    <property type="protein sequence ID" value="KIJ65217.1"/>
    <property type="molecule type" value="Genomic_DNA"/>
</dbReference>
<name>A0A0C9WGD1_9AGAM</name>
<keyword evidence="2" id="KW-0812">Transmembrane</keyword>
<keyword evidence="4" id="KW-1185">Reference proteome</keyword>
<feature type="region of interest" description="Disordered" evidence="1">
    <location>
        <begin position="1"/>
        <end position="33"/>
    </location>
</feature>
<keyword evidence="2" id="KW-1133">Transmembrane helix</keyword>
<gene>
    <name evidence="3" type="ORF">HYDPIDRAFT_111123</name>
</gene>
<sequence>MAVPSFKRKHRLSDGHALPLTSSRTPSPPPMSSYGLTRRGLRLIVLAILTAASVLAYLRWHDVWQRFLGHRLPPLYEKVRQNEQRLPHYNEYQHKTVKYFFAANHAHSSGWGNVMQDFVMMGLLAHATNRSFVFDDYIWNPDGSRFSDYNGKLIPSRIPLSALLSGPMVGSPMPAGDYTPRSVSKEFFHKACPNPTVLQVSDVNTDEMRFNDDVPASYVFEKWVEKINSVDDPCLMLDPSSNQIFEIWIFGNKNRMLTIWPYVANSPVATHWGWSPFIHDAYKKNRHLFQPTPPTGIFGGFFDSNIDEDMTAPIPGLLALHVRRGDFKDHCVHLAKWSADWNAFNSFPEFHDKFDRPTDGGWGETSDKNMDHYIQRCYPSIEQIVEKVRQVRMEATEHLRYLYIMTNGPVPWVEELKAALAQDMIWEQVGSSRDLKVTWEQKFIAQALDMYVAQRAQVLIGNGWSSLTSNVVMLRMARGFHPDTNRFW</sequence>
<evidence type="ECO:0000313" key="3">
    <source>
        <dbReference type="EMBL" id="KIJ65217.1"/>
    </source>
</evidence>
<dbReference type="Proteomes" id="UP000053820">
    <property type="component" value="Unassembled WGS sequence"/>
</dbReference>
<proteinExistence type="predicted"/>
<reference evidence="3 4" key="1">
    <citation type="submission" date="2014-04" db="EMBL/GenBank/DDBJ databases">
        <title>Evolutionary Origins and Diversification of the Mycorrhizal Mutualists.</title>
        <authorList>
            <consortium name="DOE Joint Genome Institute"/>
            <consortium name="Mycorrhizal Genomics Consortium"/>
            <person name="Kohler A."/>
            <person name="Kuo A."/>
            <person name="Nagy L.G."/>
            <person name="Floudas D."/>
            <person name="Copeland A."/>
            <person name="Barry K.W."/>
            <person name="Cichocki N."/>
            <person name="Veneault-Fourrey C."/>
            <person name="LaButti K."/>
            <person name="Lindquist E.A."/>
            <person name="Lipzen A."/>
            <person name="Lundell T."/>
            <person name="Morin E."/>
            <person name="Murat C."/>
            <person name="Riley R."/>
            <person name="Ohm R."/>
            <person name="Sun H."/>
            <person name="Tunlid A."/>
            <person name="Henrissat B."/>
            <person name="Grigoriev I.V."/>
            <person name="Hibbett D.S."/>
            <person name="Martin F."/>
        </authorList>
    </citation>
    <scope>NUCLEOTIDE SEQUENCE [LARGE SCALE GENOMIC DNA]</scope>
    <source>
        <strain evidence="3 4">MD-312</strain>
    </source>
</reference>
<organism evidence="3 4">
    <name type="scientific">Hydnomerulius pinastri MD-312</name>
    <dbReference type="NCBI Taxonomy" id="994086"/>
    <lineage>
        <taxon>Eukaryota</taxon>
        <taxon>Fungi</taxon>
        <taxon>Dikarya</taxon>
        <taxon>Basidiomycota</taxon>
        <taxon>Agaricomycotina</taxon>
        <taxon>Agaricomycetes</taxon>
        <taxon>Agaricomycetidae</taxon>
        <taxon>Boletales</taxon>
        <taxon>Boletales incertae sedis</taxon>
        <taxon>Leucogyrophana</taxon>
    </lineage>
</organism>
<feature type="compositionally biased region" description="Basic residues" evidence="1">
    <location>
        <begin position="1"/>
        <end position="11"/>
    </location>
</feature>
<feature type="transmembrane region" description="Helical" evidence="2">
    <location>
        <begin position="41"/>
        <end position="60"/>
    </location>
</feature>
<dbReference type="Gene3D" id="3.40.50.11350">
    <property type="match status" value="1"/>
</dbReference>
<dbReference type="OrthoDB" id="2559662at2759"/>
<dbReference type="AlphaFoldDB" id="A0A0C9WGD1"/>
<dbReference type="CDD" id="cd11296">
    <property type="entry name" value="O-FucT_like"/>
    <property type="match status" value="1"/>
</dbReference>
<evidence type="ECO:0000256" key="2">
    <source>
        <dbReference type="SAM" id="Phobius"/>
    </source>
</evidence>